<name>A0A4R4Y5Y5_9ACTN</name>
<evidence type="ECO:0000313" key="1">
    <source>
        <dbReference type="EMBL" id="TDD38989.1"/>
    </source>
</evidence>
<keyword evidence="2" id="KW-1185">Reference proteome</keyword>
<dbReference type="Proteomes" id="UP000295302">
    <property type="component" value="Unassembled WGS sequence"/>
</dbReference>
<dbReference type="OrthoDB" id="7933343at2"/>
<sequence length="140" mass="15107">MDDQELQAIEANVRLAVEQLGPLSDVDFGLNEESVEWVEGFIERRRCRPDFDPEGVDGLVGVLGSFLGACLVAATGGGWRRTGDGWGVLLPDGSTAFPFVKVRKQLRDGVESGESIASFYRVAVHFIAAGRLRENPAAGD</sequence>
<dbReference type="EMBL" id="SMKQ01000172">
    <property type="protein sequence ID" value="TDD38989.1"/>
    <property type="molecule type" value="Genomic_DNA"/>
</dbReference>
<dbReference type="RefSeq" id="WP_132619773.1">
    <property type="nucleotide sequence ID" value="NZ_SMKQ01000172.1"/>
</dbReference>
<evidence type="ECO:0000313" key="2">
    <source>
        <dbReference type="Proteomes" id="UP000295302"/>
    </source>
</evidence>
<gene>
    <name evidence="1" type="ORF">E1286_35810</name>
</gene>
<comment type="caution">
    <text evidence="1">The sequence shown here is derived from an EMBL/GenBank/DDBJ whole genome shotgun (WGS) entry which is preliminary data.</text>
</comment>
<dbReference type="AlphaFoldDB" id="A0A4R4Y5Y5"/>
<accession>A0A4R4Y5Y5</accession>
<proteinExistence type="predicted"/>
<organism evidence="1 2">
    <name type="scientific">Nonomuraea terrae</name>
    <dbReference type="NCBI Taxonomy" id="2530383"/>
    <lineage>
        <taxon>Bacteria</taxon>
        <taxon>Bacillati</taxon>
        <taxon>Actinomycetota</taxon>
        <taxon>Actinomycetes</taxon>
        <taxon>Streptosporangiales</taxon>
        <taxon>Streptosporangiaceae</taxon>
        <taxon>Nonomuraea</taxon>
    </lineage>
</organism>
<evidence type="ECO:0008006" key="3">
    <source>
        <dbReference type="Google" id="ProtNLM"/>
    </source>
</evidence>
<reference evidence="1 2" key="1">
    <citation type="submission" date="2019-03" db="EMBL/GenBank/DDBJ databases">
        <title>Draft genome sequences of novel Actinobacteria.</title>
        <authorList>
            <person name="Sahin N."/>
            <person name="Ay H."/>
            <person name="Saygin H."/>
        </authorList>
    </citation>
    <scope>NUCLEOTIDE SEQUENCE [LARGE SCALE GENOMIC DNA]</scope>
    <source>
        <strain evidence="1 2">CH32</strain>
    </source>
</reference>
<protein>
    <recommendedName>
        <fullName evidence="3">DUF3806 domain-containing protein</fullName>
    </recommendedName>
</protein>